<feature type="signal peptide" evidence="1">
    <location>
        <begin position="1"/>
        <end position="26"/>
    </location>
</feature>
<feature type="chain" id="PRO_5003148344" description="DUF1501 domain-containing protein" evidence="1">
    <location>
        <begin position="27"/>
        <end position="414"/>
    </location>
</feature>
<name>E1K095_SOLFR</name>
<dbReference type="Proteomes" id="UP000006250">
    <property type="component" value="Unassembled WGS sequence"/>
</dbReference>
<dbReference type="STRING" id="596151.DesfrDRAFT_3295"/>
<protein>
    <recommendedName>
        <fullName evidence="4">DUF1501 domain-containing protein</fullName>
    </recommendedName>
</protein>
<organism evidence="2 3">
    <name type="scientific">Solidesulfovibrio fructosivorans JJ]</name>
    <dbReference type="NCBI Taxonomy" id="596151"/>
    <lineage>
        <taxon>Bacteria</taxon>
        <taxon>Pseudomonadati</taxon>
        <taxon>Thermodesulfobacteriota</taxon>
        <taxon>Desulfovibrionia</taxon>
        <taxon>Desulfovibrionales</taxon>
        <taxon>Desulfovibrionaceae</taxon>
        <taxon>Solidesulfovibrio</taxon>
    </lineage>
</organism>
<dbReference type="OrthoDB" id="9779968at2"/>
<dbReference type="eggNOG" id="COG4102">
    <property type="taxonomic scope" value="Bacteria"/>
</dbReference>
<dbReference type="Pfam" id="PF07394">
    <property type="entry name" value="DUF1501"/>
    <property type="match status" value="1"/>
</dbReference>
<dbReference type="InterPro" id="IPR010869">
    <property type="entry name" value="DUF1501"/>
</dbReference>
<dbReference type="AlphaFoldDB" id="E1K095"/>
<dbReference type="RefSeq" id="WP_005995724.1">
    <property type="nucleotide sequence ID" value="NZ_AECZ01000029.1"/>
</dbReference>
<dbReference type="PANTHER" id="PTHR43737:SF1">
    <property type="entry name" value="DUF1501 DOMAIN-CONTAINING PROTEIN"/>
    <property type="match status" value="1"/>
</dbReference>
<keyword evidence="3" id="KW-1185">Reference proteome</keyword>
<dbReference type="PROSITE" id="PS51257">
    <property type="entry name" value="PROKAR_LIPOPROTEIN"/>
    <property type="match status" value="1"/>
</dbReference>
<evidence type="ECO:0000256" key="1">
    <source>
        <dbReference type="SAM" id="SignalP"/>
    </source>
</evidence>
<dbReference type="EMBL" id="AECZ01000029">
    <property type="protein sequence ID" value="EFL49926.1"/>
    <property type="molecule type" value="Genomic_DNA"/>
</dbReference>
<evidence type="ECO:0008006" key="4">
    <source>
        <dbReference type="Google" id="ProtNLM"/>
    </source>
</evidence>
<comment type="caution">
    <text evidence="2">The sequence shown here is derived from an EMBL/GenBank/DDBJ whole genome shotgun (WGS) entry which is preliminary data.</text>
</comment>
<proteinExistence type="predicted"/>
<accession>E1K095</accession>
<dbReference type="PANTHER" id="PTHR43737">
    <property type="entry name" value="BLL7424 PROTEIN"/>
    <property type="match status" value="1"/>
</dbReference>
<reference evidence="2 3" key="1">
    <citation type="submission" date="2010-08" db="EMBL/GenBank/DDBJ databases">
        <title>The draft genome of Desulfovibrio fructosovorans JJ.</title>
        <authorList>
            <consortium name="US DOE Joint Genome Institute (JGI-PGF)"/>
            <person name="Lucas S."/>
            <person name="Copeland A."/>
            <person name="Lapidus A."/>
            <person name="Cheng J.-F."/>
            <person name="Bruce D."/>
            <person name="Goodwin L."/>
            <person name="Pitluck S."/>
            <person name="Land M.L."/>
            <person name="Hauser L."/>
            <person name="Chang Y.-J."/>
            <person name="Jeffries C."/>
            <person name="Wall J.D."/>
            <person name="Stahl D.A."/>
            <person name="Arkin A.P."/>
            <person name="Dehal P."/>
            <person name="Stolyar S.M."/>
            <person name="Hazen T.C."/>
            <person name="Woyke T.J."/>
        </authorList>
    </citation>
    <scope>NUCLEOTIDE SEQUENCE [LARGE SCALE GENOMIC DNA]</scope>
    <source>
        <strain evidence="2 3">JJ</strain>
    </source>
</reference>
<keyword evidence="1" id="KW-0732">Signal</keyword>
<gene>
    <name evidence="2" type="ORF">DesfrDRAFT_3295</name>
</gene>
<sequence precursor="true">MRRREALRFLAMLGAAGLACPTGIFAARGKKGRGAKKKAQPVWRAGKQLVVLLLQGGPDGLSVVAPTGDPLYRYLRPTLALPADCGGLDLGDGFLLHPALADVAPFFGQKKLALIPACGLPGVRPQHAAAVAAFARGTAAGGSGRTGWLGRLAVALGGGKGQMLVACRGDVYDGAPHYNMIAPGRGPRLPGLPVEDQTLFDAAGQLFSGKEPLAKAFAAGRNERREVLAKLLAEARRAAAGAIPAPAFPDFAERFGRELARRRDAALAYLAIGGFDTHSCQGVAKGYLADRLRETGQGLANMVKALGRHADDTVIVALGEFGRTARENGFGGTDNGQGGVMLALGGPVAGGRLYGDWPGLAGHRLAGGHDIPVATDWRDVIAGIAVRHLGLPESRLGDVFPGYKLAKDGPKIVA</sequence>
<evidence type="ECO:0000313" key="2">
    <source>
        <dbReference type="EMBL" id="EFL49926.1"/>
    </source>
</evidence>
<evidence type="ECO:0000313" key="3">
    <source>
        <dbReference type="Proteomes" id="UP000006250"/>
    </source>
</evidence>